<evidence type="ECO:0000256" key="4">
    <source>
        <dbReference type="ARBA" id="ARBA00023136"/>
    </source>
</evidence>
<feature type="domain" description="G-protein coupled receptors family 1 profile" evidence="6">
    <location>
        <begin position="1"/>
        <end position="271"/>
    </location>
</feature>
<sequence length="318" mass="36962">MSLTLSEMIQLIYLLPSLLFMGIVVALLLNKFYIGTPLFCNEFYSLVCFKILNDILYHLNVLLLLKLPLWNRFESIYLNNQVLSTIAYFLGAVTVCTQFLYSFILSLLRFIAIYYPIKYNSMFDIKVTKIIIVSMITFSLCIGFPSIFFESTYILDQNTYEIFPIFLHSNAAYYQMFYTIIIYFPITFASLILNLVNIIGLTNKKIGGNKNSEMAYGLYSLYVFFAACLMELYLLIRIYGTYFENNSLVSLSSNLLTWFGDLATLGDFYIFIFISREIKMLLKQTIRRFLGSRSTKVDSAEIKMTNSSKLMNRRLTLR</sequence>
<feature type="transmembrane region" description="Helical" evidence="5">
    <location>
        <begin position="12"/>
        <end position="34"/>
    </location>
</feature>
<feature type="transmembrane region" description="Helical" evidence="5">
    <location>
        <begin position="176"/>
        <end position="196"/>
    </location>
</feature>
<name>A0A0N4Z6W9_PARTI</name>
<dbReference type="Proteomes" id="UP000038045">
    <property type="component" value="Unplaced"/>
</dbReference>
<dbReference type="InterPro" id="IPR019430">
    <property type="entry name" value="7TM_GPCR_serpentine_rcpt_Srx"/>
</dbReference>
<dbReference type="AlphaFoldDB" id="A0A0N4Z6W9"/>
<evidence type="ECO:0000256" key="1">
    <source>
        <dbReference type="ARBA" id="ARBA00004370"/>
    </source>
</evidence>
<reference evidence="8" key="1">
    <citation type="submission" date="2017-02" db="UniProtKB">
        <authorList>
            <consortium name="WormBaseParasite"/>
        </authorList>
    </citation>
    <scope>IDENTIFICATION</scope>
</reference>
<evidence type="ECO:0000256" key="3">
    <source>
        <dbReference type="ARBA" id="ARBA00022989"/>
    </source>
</evidence>
<feature type="transmembrane region" description="Helical" evidence="5">
    <location>
        <begin position="46"/>
        <end position="65"/>
    </location>
</feature>
<evidence type="ECO:0000259" key="6">
    <source>
        <dbReference type="PROSITE" id="PS50262"/>
    </source>
</evidence>
<dbReference type="PANTHER" id="PTHR31552">
    <property type="entry name" value="SERPENTINE RECEPTOR CLASS GAMMA"/>
    <property type="match status" value="1"/>
</dbReference>
<keyword evidence="2 5" id="KW-0812">Transmembrane</keyword>
<dbReference type="GO" id="GO:0016020">
    <property type="term" value="C:membrane"/>
    <property type="evidence" value="ECO:0007669"/>
    <property type="project" value="UniProtKB-SubCell"/>
</dbReference>
<accession>A0A0N4Z6W9</accession>
<feature type="transmembrane region" description="Helical" evidence="5">
    <location>
        <begin position="216"/>
        <end position="236"/>
    </location>
</feature>
<feature type="transmembrane region" description="Helical" evidence="5">
    <location>
        <begin position="85"/>
        <end position="115"/>
    </location>
</feature>
<dbReference type="PANTHER" id="PTHR31552:SF8">
    <property type="entry name" value="SERPENTINE RECEPTOR CLASS GAMMA"/>
    <property type="match status" value="1"/>
</dbReference>
<feature type="transmembrane region" description="Helical" evidence="5">
    <location>
        <begin position="256"/>
        <end position="274"/>
    </location>
</feature>
<dbReference type="SUPFAM" id="SSF81321">
    <property type="entry name" value="Family A G protein-coupled receptor-like"/>
    <property type="match status" value="1"/>
</dbReference>
<keyword evidence="4 5" id="KW-0472">Membrane</keyword>
<protein>
    <submittedName>
        <fullName evidence="8">G_PROTEIN_RECEP_F1_2 domain-containing protein</fullName>
    </submittedName>
</protein>
<keyword evidence="3 5" id="KW-1133">Transmembrane helix</keyword>
<keyword evidence="7" id="KW-1185">Reference proteome</keyword>
<organism evidence="7 8">
    <name type="scientific">Parastrongyloides trichosuri</name>
    <name type="common">Possum-specific nematode worm</name>
    <dbReference type="NCBI Taxonomy" id="131310"/>
    <lineage>
        <taxon>Eukaryota</taxon>
        <taxon>Metazoa</taxon>
        <taxon>Ecdysozoa</taxon>
        <taxon>Nematoda</taxon>
        <taxon>Chromadorea</taxon>
        <taxon>Rhabditida</taxon>
        <taxon>Tylenchina</taxon>
        <taxon>Panagrolaimomorpha</taxon>
        <taxon>Strongyloidoidea</taxon>
        <taxon>Strongyloididae</taxon>
        <taxon>Parastrongyloides</taxon>
    </lineage>
</organism>
<evidence type="ECO:0000313" key="7">
    <source>
        <dbReference type="Proteomes" id="UP000038045"/>
    </source>
</evidence>
<evidence type="ECO:0000256" key="5">
    <source>
        <dbReference type="SAM" id="Phobius"/>
    </source>
</evidence>
<dbReference type="WBParaSite" id="PTRK_0000292500.1">
    <property type="protein sequence ID" value="PTRK_0000292500.1"/>
    <property type="gene ID" value="PTRK_0000292500"/>
</dbReference>
<dbReference type="PROSITE" id="PS50262">
    <property type="entry name" value="G_PROTEIN_RECEP_F1_2"/>
    <property type="match status" value="1"/>
</dbReference>
<dbReference type="CDD" id="cd00637">
    <property type="entry name" value="7tm_classA_rhodopsin-like"/>
    <property type="match status" value="1"/>
</dbReference>
<evidence type="ECO:0000256" key="2">
    <source>
        <dbReference type="ARBA" id="ARBA00022692"/>
    </source>
</evidence>
<dbReference type="Pfam" id="PF10328">
    <property type="entry name" value="7TM_GPCR_Srx"/>
    <property type="match status" value="1"/>
</dbReference>
<dbReference type="InterPro" id="IPR017452">
    <property type="entry name" value="GPCR_Rhodpsn_7TM"/>
</dbReference>
<proteinExistence type="predicted"/>
<evidence type="ECO:0000313" key="8">
    <source>
        <dbReference type="WBParaSite" id="PTRK_0000292500.1"/>
    </source>
</evidence>
<feature type="transmembrane region" description="Helical" evidence="5">
    <location>
        <begin position="127"/>
        <end position="149"/>
    </location>
</feature>
<comment type="subcellular location">
    <subcellularLocation>
        <location evidence="1">Membrane</location>
    </subcellularLocation>
</comment>
<dbReference type="Gene3D" id="1.20.1070.10">
    <property type="entry name" value="Rhodopsin 7-helix transmembrane proteins"/>
    <property type="match status" value="1"/>
</dbReference>